<dbReference type="GO" id="GO:0005524">
    <property type="term" value="F:ATP binding"/>
    <property type="evidence" value="ECO:0007669"/>
    <property type="project" value="UniProtKB-KW"/>
</dbReference>
<dbReference type="SUPFAM" id="SSF47384">
    <property type="entry name" value="Homodimeric domain of signal transducing histidine kinase"/>
    <property type="match status" value="1"/>
</dbReference>
<dbReference type="SUPFAM" id="SSF55874">
    <property type="entry name" value="ATPase domain of HSP90 chaperone/DNA topoisomerase II/histidine kinase"/>
    <property type="match status" value="1"/>
</dbReference>
<dbReference type="GO" id="GO:0000155">
    <property type="term" value="F:phosphorelay sensor kinase activity"/>
    <property type="evidence" value="ECO:0007669"/>
    <property type="project" value="InterPro"/>
</dbReference>
<dbReference type="InterPro" id="IPR036890">
    <property type="entry name" value="HATPase_C_sf"/>
</dbReference>
<evidence type="ECO:0000256" key="13">
    <source>
        <dbReference type="ARBA" id="ARBA00023136"/>
    </source>
</evidence>
<keyword evidence="12" id="KW-0902">Two-component regulatory system</keyword>
<dbReference type="Pfam" id="PF00512">
    <property type="entry name" value="HisKA"/>
    <property type="match status" value="1"/>
</dbReference>
<dbReference type="Pfam" id="PF02518">
    <property type="entry name" value="HATPase_c"/>
    <property type="match status" value="1"/>
</dbReference>
<dbReference type="InterPro" id="IPR003594">
    <property type="entry name" value="HATPase_dom"/>
</dbReference>
<reference evidence="17 18" key="1">
    <citation type="submission" date="2016-04" db="EMBL/GenBank/DDBJ databases">
        <title>Genome sequence of Clostridium magnum DSM 2767.</title>
        <authorList>
            <person name="Poehlein A."/>
            <person name="Uhlig R."/>
            <person name="Fischer R."/>
            <person name="Bahl H."/>
            <person name="Daniel R."/>
        </authorList>
    </citation>
    <scope>NUCLEOTIDE SEQUENCE [LARGE SCALE GENOMIC DNA]</scope>
    <source>
        <strain evidence="17 18">DSM 2767</strain>
    </source>
</reference>
<evidence type="ECO:0000256" key="4">
    <source>
        <dbReference type="ARBA" id="ARBA00022475"/>
    </source>
</evidence>
<dbReference type="InterPro" id="IPR003660">
    <property type="entry name" value="HAMP_dom"/>
</dbReference>
<dbReference type="PANTHER" id="PTHR45528:SF1">
    <property type="entry name" value="SENSOR HISTIDINE KINASE CPXA"/>
    <property type="match status" value="1"/>
</dbReference>
<dbReference type="InterPro" id="IPR003661">
    <property type="entry name" value="HisK_dim/P_dom"/>
</dbReference>
<dbReference type="SUPFAM" id="SSF158472">
    <property type="entry name" value="HAMP domain-like"/>
    <property type="match status" value="1"/>
</dbReference>
<evidence type="ECO:0000256" key="6">
    <source>
        <dbReference type="ARBA" id="ARBA00022679"/>
    </source>
</evidence>
<dbReference type="STRING" id="1121326.CLMAG_42860"/>
<keyword evidence="7 14" id="KW-0812">Transmembrane</keyword>
<protein>
    <recommendedName>
        <fullName evidence="3">histidine kinase</fullName>
        <ecNumber evidence="3">2.7.13.3</ecNumber>
    </recommendedName>
</protein>
<dbReference type="SMART" id="SM00387">
    <property type="entry name" value="HATPase_c"/>
    <property type="match status" value="1"/>
</dbReference>
<dbReference type="SMART" id="SM00388">
    <property type="entry name" value="HisKA"/>
    <property type="match status" value="1"/>
</dbReference>
<evidence type="ECO:0000256" key="14">
    <source>
        <dbReference type="SAM" id="Phobius"/>
    </source>
</evidence>
<keyword evidence="5" id="KW-0597">Phosphoprotein</keyword>
<evidence type="ECO:0000256" key="12">
    <source>
        <dbReference type="ARBA" id="ARBA00023012"/>
    </source>
</evidence>
<feature type="transmembrane region" description="Helical" evidence="14">
    <location>
        <begin position="267"/>
        <end position="294"/>
    </location>
</feature>
<organism evidence="17 18">
    <name type="scientific">Clostridium magnum DSM 2767</name>
    <dbReference type="NCBI Taxonomy" id="1121326"/>
    <lineage>
        <taxon>Bacteria</taxon>
        <taxon>Bacillati</taxon>
        <taxon>Bacillota</taxon>
        <taxon>Clostridia</taxon>
        <taxon>Eubacteriales</taxon>
        <taxon>Clostridiaceae</taxon>
        <taxon>Clostridium</taxon>
    </lineage>
</organism>
<dbReference type="InterPro" id="IPR050398">
    <property type="entry name" value="HssS/ArlS-like"/>
</dbReference>
<dbReference type="EMBL" id="LWAE01000005">
    <property type="protein sequence ID" value="KZL90514.1"/>
    <property type="molecule type" value="Genomic_DNA"/>
</dbReference>
<evidence type="ECO:0000259" key="16">
    <source>
        <dbReference type="PROSITE" id="PS50885"/>
    </source>
</evidence>
<keyword evidence="4" id="KW-1003">Cell membrane</keyword>
<dbReference type="InterPro" id="IPR005467">
    <property type="entry name" value="His_kinase_dom"/>
</dbReference>
<feature type="transmembrane region" description="Helical" evidence="14">
    <location>
        <begin position="117"/>
        <end position="140"/>
    </location>
</feature>
<keyword evidence="8" id="KW-0547">Nucleotide-binding</keyword>
<keyword evidence="11 14" id="KW-1133">Transmembrane helix</keyword>
<dbReference type="RefSeq" id="WP_423231087.1">
    <property type="nucleotide sequence ID" value="NZ_FQXL01000011.1"/>
</dbReference>
<accession>A0A162RXL1</accession>
<keyword evidence="10" id="KW-0067">ATP-binding</keyword>
<gene>
    <name evidence="17" type="primary">phoR_7</name>
    <name evidence="17" type="ORF">CLMAG_42860</name>
</gene>
<comment type="catalytic activity">
    <reaction evidence="1">
        <text>ATP + protein L-histidine = ADP + protein N-phospho-L-histidine.</text>
        <dbReference type="EC" id="2.7.13.3"/>
    </reaction>
</comment>
<dbReference type="Proteomes" id="UP000076603">
    <property type="component" value="Unassembled WGS sequence"/>
</dbReference>
<keyword evidence="13 14" id="KW-0472">Membrane</keyword>
<dbReference type="EC" id="2.7.13.3" evidence="3"/>
<keyword evidence="9" id="KW-0418">Kinase</keyword>
<comment type="subcellular location">
    <subcellularLocation>
        <location evidence="2">Cell membrane</location>
        <topology evidence="2">Multi-pass membrane protein</topology>
    </subcellularLocation>
</comment>
<dbReference type="InterPro" id="IPR036097">
    <property type="entry name" value="HisK_dim/P_sf"/>
</dbReference>
<dbReference type="FunFam" id="1.10.287.130:FF:000001">
    <property type="entry name" value="Two-component sensor histidine kinase"/>
    <property type="match status" value="1"/>
</dbReference>
<evidence type="ECO:0000256" key="8">
    <source>
        <dbReference type="ARBA" id="ARBA00022741"/>
    </source>
</evidence>
<evidence type="ECO:0000256" key="11">
    <source>
        <dbReference type="ARBA" id="ARBA00022989"/>
    </source>
</evidence>
<evidence type="ECO:0000313" key="17">
    <source>
        <dbReference type="EMBL" id="KZL90514.1"/>
    </source>
</evidence>
<evidence type="ECO:0000256" key="2">
    <source>
        <dbReference type="ARBA" id="ARBA00004651"/>
    </source>
</evidence>
<dbReference type="GO" id="GO:0005886">
    <property type="term" value="C:plasma membrane"/>
    <property type="evidence" value="ECO:0007669"/>
    <property type="project" value="UniProtKB-SubCell"/>
</dbReference>
<keyword evidence="18" id="KW-1185">Reference proteome</keyword>
<dbReference type="AlphaFoldDB" id="A0A162RXL1"/>
<evidence type="ECO:0000256" key="3">
    <source>
        <dbReference type="ARBA" id="ARBA00012438"/>
    </source>
</evidence>
<evidence type="ECO:0000256" key="10">
    <source>
        <dbReference type="ARBA" id="ARBA00022840"/>
    </source>
</evidence>
<dbReference type="PROSITE" id="PS50885">
    <property type="entry name" value="HAMP"/>
    <property type="match status" value="1"/>
</dbReference>
<dbReference type="Gene3D" id="1.10.287.130">
    <property type="match status" value="1"/>
</dbReference>
<evidence type="ECO:0000256" key="5">
    <source>
        <dbReference type="ARBA" id="ARBA00022553"/>
    </source>
</evidence>
<keyword evidence="6 17" id="KW-0808">Transferase</keyword>
<feature type="domain" description="HAMP" evidence="16">
    <location>
        <begin position="296"/>
        <end position="348"/>
    </location>
</feature>
<dbReference type="CDD" id="cd06225">
    <property type="entry name" value="HAMP"/>
    <property type="match status" value="1"/>
</dbReference>
<evidence type="ECO:0000313" key="18">
    <source>
        <dbReference type="Proteomes" id="UP000076603"/>
    </source>
</evidence>
<evidence type="ECO:0000256" key="7">
    <source>
        <dbReference type="ARBA" id="ARBA00022692"/>
    </source>
</evidence>
<dbReference type="PATRIC" id="fig|1121326.3.peg.4347"/>
<evidence type="ECO:0000259" key="15">
    <source>
        <dbReference type="PROSITE" id="PS50109"/>
    </source>
</evidence>
<dbReference type="Gene3D" id="6.10.340.10">
    <property type="match status" value="1"/>
</dbReference>
<proteinExistence type="predicted"/>
<dbReference type="PROSITE" id="PS50109">
    <property type="entry name" value="HIS_KIN"/>
    <property type="match status" value="1"/>
</dbReference>
<evidence type="ECO:0000256" key="9">
    <source>
        <dbReference type="ARBA" id="ARBA00022777"/>
    </source>
</evidence>
<name>A0A162RXL1_9CLOT</name>
<evidence type="ECO:0000256" key="1">
    <source>
        <dbReference type="ARBA" id="ARBA00000085"/>
    </source>
</evidence>
<dbReference type="PANTHER" id="PTHR45528">
    <property type="entry name" value="SENSOR HISTIDINE KINASE CPXA"/>
    <property type="match status" value="1"/>
</dbReference>
<sequence>MYIPKGFEDAAMAEIPFIYTYVVYRGDGTKQTIEERYNDNGQHFYITIPSKWYAKVTVKKLDKGVELIANEDQKTLFEVISDVFVEKLNLIHQIQSIYVQIGDMATYGRSKTMKRKVILYFMIIILLTLGLVMIGFGIGIRQYYYQGIVNTFQNQAEAVPFVWAKQTNFTNTNLMDFSDKIIKNYQFKGAELQLLKRSGQLIQSSTGFYEDKTYSVDPSVLALKTIYKIEKNGYSGEKVMSVYTPLAFDGQVVGVLRYATSLTKVNFLIINLLAYGMIICTVVAVIVFVVSLHLGNIIVRPLKDIINFTKKIAAWQYKEKIENVYPHEFGEIAKTLNYMGDEILKTDRLKNDFISSISHELRTPLTGIKGWIETMQSPNGVTDEELKFGLEIINSESERLIVLVENLLDFSRYQSDRIKLILSEVKVDKLIREATFQLQKKAEKKEIRFIVETMPVIITADSDKLKQVMLNILDNAIKFSYKDSTIHVTQSVNHNFVLIKISDTGIGIKEENLEHVMKSFYKIDPKSIGAGFVVNNIISSLCQRIMVSDPFEEFVNKFCLLK</sequence>
<dbReference type="CDD" id="cd00082">
    <property type="entry name" value="HisKA"/>
    <property type="match status" value="1"/>
</dbReference>
<comment type="caution">
    <text evidence="17">The sequence shown here is derived from an EMBL/GenBank/DDBJ whole genome shotgun (WGS) entry which is preliminary data.</text>
</comment>
<dbReference type="Gene3D" id="3.30.565.10">
    <property type="entry name" value="Histidine kinase-like ATPase, C-terminal domain"/>
    <property type="match status" value="1"/>
</dbReference>
<feature type="domain" description="Histidine kinase" evidence="15">
    <location>
        <begin position="356"/>
        <end position="534"/>
    </location>
</feature>